<dbReference type="InterPro" id="IPR027417">
    <property type="entry name" value="P-loop_NTPase"/>
</dbReference>
<keyword evidence="2" id="KW-0547">Nucleotide-binding</keyword>
<dbReference type="PROSITE" id="PS50893">
    <property type="entry name" value="ABC_TRANSPORTER_2"/>
    <property type="match status" value="1"/>
</dbReference>
<dbReference type="GO" id="GO:0005524">
    <property type="term" value="F:ATP binding"/>
    <property type="evidence" value="ECO:0007669"/>
    <property type="project" value="UniProtKB-KW"/>
</dbReference>
<name>A0A1V0N5A1_9ARCH</name>
<dbReference type="Gene3D" id="3.40.50.300">
    <property type="entry name" value="P-loop containing nucleotide triphosphate hydrolases"/>
    <property type="match status" value="1"/>
</dbReference>
<dbReference type="InterPro" id="IPR050166">
    <property type="entry name" value="ABC_transporter_ATP-bind"/>
</dbReference>
<accession>A0A1V0N5A1</accession>
<feature type="domain" description="ABC transporter" evidence="4">
    <location>
        <begin position="15"/>
        <end position="246"/>
    </location>
</feature>
<dbReference type="SMART" id="SM00382">
    <property type="entry name" value="AAA"/>
    <property type="match status" value="1"/>
</dbReference>
<sequence>MEMGIKDENVTNSILEAEGIYFSYDNGYDVFENINIEAEPGKFIAIIGPSGIGKSTLLRILGGFLKPDKGIVRLMGKPLYEPTPEVALIHQSIVTFPWMDAKENVMLSMKTKNMTKDEMEEKATVSLSRVGLDGFEDLYPKEMSGGMRQRVAIARAFAADPYVFLMDEPFAHLDELTAEGLRQDIYNILFSGETPLKSVIMVSHNLTEVLELADEIYILNNIPATVISKVQVTMQRPRSPRSDEFNANLDMLYSYLTPPRKKK</sequence>
<dbReference type="GO" id="GO:0016887">
    <property type="term" value="F:ATP hydrolysis activity"/>
    <property type="evidence" value="ECO:0007669"/>
    <property type="project" value="InterPro"/>
</dbReference>
<dbReference type="EMBL" id="CP015363">
    <property type="protein sequence ID" value="ARD85318.1"/>
    <property type="molecule type" value="Genomic_DNA"/>
</dbReference>
<evidence type="ECO:0000259" key="4">
    <source>
        <dbReference type="PROSITE" id="PS50893"/>
    </source>
</evidence>
<dbReference type="RefSeq" id="WP_009886565.1">
    <property type="nucleotide sequence ID" value="NZ_CP015363.1"/>
</dbReference>
<dbReference type="InterPro" id="IPR017871">
    <property type="entry name" value="ABC_transporter-like_CS"/>
</dbReference>
<evidence type="ECO:0000313" key="6">
    <source>
        <dbReference type="Proteomes" id="UP000192050"/>
    </source>
</evidence>
<dbReference type="InterPro" id="IPR003439">
    <property type="entry name" value="ABC_transporter-like_ATP-bd"/>
</dbReference>
<dbReference type="PANTHER" id="PTHR42788">
    <property type="entry name" value="TAURINE IMPORT ATP-BINDING PROTEIN-RELATED"/>
    <property type="match status" value="1"/>
</dbReference>
<keyword evidence="6" id="KW-1185">Reference proteome</keyword>
<keyword evidence="3" id="KW-0067">ATP-binding</keyword>
<dbReference type="AlphaFoldDB" id="A0A1V0N5A1"/>
<dbReference type="Proteomes" id="UP000192050">
    <property type="component" value="Chromosome"/>
</dbReference>
<evidence type="ECO:0000256" key="2">
    <source>
        <dbReference type="ARBA" id="ARBA00022741"/>
    </source>
</evidence>
<dbReference type="OrthoDB" id="10909at2157"/>
<gene>
    <name evidence="5" type="ORF">FAD_1460</name>
</gene>
<organism evidence="5 6">
    <name type="scientific">Ferroplasma acidiphilum</name>
    <dbReference type="NCBI Taxonomy" id="74969"/>
    <lineage>
        <taxon>Archaea</taxon>
        <taxon>Methanobacteriati</taxon>
        <taxon>Thermoplasmatota</taxon>
        <taxon>Thermoplasmata</taxon>
        <taxon>Thermoplasmatales</taxon>
        <taxon>Ferroplasmaceae</taxon>
        <taxon>Ferroplasma</taxon>
    </lineage>
</organism>
<dbReference type="PROSITE" id="PS00211">
    <property type="entry name" value="ABC_TRANSPORTER_1"/>
    <property type="match status" value="1"/>
</dbReference>
<evidence type="ECO:0000256" key="1">
    <source>
        <dbReference type="ARBA" id="ARBA00022448"/>
    </source>
</evidence>
<dbReference type="KEGG" id="fai:FAD_1460"/>
<reference evidence="5 6" key="1">
    <citation type="submission" date="2011-10" db="EMBL/GenBank/DDBJ databases">
        <title>Metabolic and evolutionary patterns in the extreme acidophile Ferroplasma acidiphilum.</title>
        <authorList>
            <person name="Golyshina O.V."/>
            <person name="Kozyavkin S.A."/>
            <person name="Tatusov R.L."/>
            <person name="Slesarev A.I."/>
            <person name="Golyshin P.N."/>
        </authorList>
    </citation>
    <scope>NUCLEOTIDE SEQUENCE [LARGE SCALE GENOMIC DNA]</scope>
    <source>
        <strain evidence="6">Y</strain>
    </source>
</reference>
<keyword evidence="1" id="KW-0813">Transport</keyword>
<dbReference type="PANTHER" id="PTHR42788:SF13">
    <property type="entry name" value="ALIPHATIC SULFONATES IMPORT ATP-BINDING PROTEIN SSUB"/>
    <property type="match status" value="1"/>
</dbReference>
<evidence type="ECO:0000313" key="5">
    <source>
        <dbReference type="EMBL" id="ARD85318.1"/>
    </source>
</evidence>
<dbReference type="GeneID" id="16024690"/>
<protein>
    <submittedName>
        <fullName evidence="5">Sugar ABC transporter 1, ATP binding protein</fullName>
    </submittedName>
</protein>
<dbReference type="SUPFAM" id="SSF52540">
    <property type="entry name" value="P-loop containing nucleoside triphosphate hydrolases"/>
    <property type="match status" value="1"/>
</dbReference>
<dbReference type="Pfam" id="PF00005">
    <property type="entry name" value="ABC_tran"/>
    <property type="match status" value="1"/>
</dbReference>
<proteinExistence type="predicted"/>
<dbReference type="STRING" id="74969.FAD_1460"/>
<evidence type="ECO:0000256" key="3">
    <source>
        <dbReference type="ARBA" id="ARBA00022840"/>
    </source>
</evidence>
<dbReference type="InterPro" id="IPR003593">
    <property type="entry name" value="AAA+_ATPase"/>
</dbReference>